<evidence type="ECO:0000256" key="2">
    <source>
        <dbReference type="ARBA" id="ARBA00023163"/>
    </source>
</evidence>
<dbReference type="SUPFAM" id="SSF46785">
    <property type="entry name" value="Winged helix' DNA-binding domain"/>
    <property type="match status" value="1"/>
</dbReference>
<name>A0ABT1NLH2_9FIRM</name>
<dbReference type="Pfam" id="PF08220">
    <property type="entry name" value="HTH_DeoR"/>
    <property type="match status" value="1"/>
</dbReference>
<keyword evidence="4" id="KW-0238">DNA-binding</keyword>
<comment type="caution">
    <text evidence="4">The sequence shown here is derived from an EMBL/GenBank/DDBJ whole genome shotgun (WGS) entry which is preliminary data.</text>
</comment>
<dbReference type="EMBL" id="JAJEKE010000016">
    <property type="protein sequence ID" value="MCQ1530973.1"/>
    <property type="molecule type" value="Genomic_DNA"/>
</dbReference>
<dbReference type="PRINTS" id="PR00037">
    <property type="entry name" value="HTHLACR"/>
</dbReference>
<dbReference type="InterPro" id="IPR001034">
    <property type="entry name" value="DeoR_HTH"/>
</dbReference>
<evidence type="ECO:0000259" key="3">
    <source>
        <dbReference type="PROSITE" id="PS51000"/>
    </source>
</evidence>
<dbReference type="RefSeq" id="WP_255228489.1">
    <property type="nucleotide sequence ID" value="NZ_JAJEKE010000016.1"/>
</dbReference>
<proteinExistence type="predicted"/>
<dbReference type="PROSITE" id="PS51000">
    <property type="entry name" value="HTH_DEOR_2"/>
    <property type="match status" value="1"/>
</dbReference>
<evidence type="ECO:0000313" key="4">
    <source>
        <dbReference type="EMBL" id="MCQ1530973.1"/>
    </source>
</evidence>
<dbReference type="InterPro" id="IPR037171">
    <property type="entry name" value="NagB/RpiA_transferase-like"/>
</dbReference>
<evidence type="ECO:0000313" key="5">
    <source>
        <dbReference type="Proteomes" id="UP001651880"/>
    </source>
</evidence>
<dbReference type="InterPro" id="IPR036390">
    <property type="entry name" value="WH_DNA-bd_sf"/>
</dbReference>
<dbReference type="PANTHER" id="PTHR30363:SF51">
    <property type="entry name" value="HTH-TYPE TRANSCRIPTIONAL REPRESSOR GLCR"/>
    <property type="match status" value="1"/>
</dbReference>
<keyword evidence="5" id="KW-1185">Reference proteome</keyword>
<gene>
    <name evidence="4" type="ORF">LJD61_15690</name>
</gene>
<reference evidence="4 5" key="1">
    <citation type="submission" date="2021-10" db="EMBL/GenBank/DDBJ databases">
        <title>Lutispora strain m25 sp. nov., a thermophilic, non-spore-forming bacterium isolated from a lab-scale methanogenic bioreactor digesting anaerobic sludge.</title>
        <authorList>
            <person name="El Houari A."/>
            <person name="Mcdonald J."/>
        </authorList>
    </citation>
    <scope>NUCLEOTIDE SEQUENCE [LARGE SCALE GENOMIC DNA]</scope>
    <source>
        <strain evidence="5">m25</strain>
    </source>
</reference>
<dbReference type="SMART" id="SM00420">
    <property type="entry name" value="HTH_DEOR"/>
    <property type="match status" value="1"/>
</dbReference>
<organism evidence="4 5">
    <name type="scientific">Lutispora saccharofermentans</name>
    <dbReference type="NCBI Taxonomy" id="3024236"/>
    <lineage>
        <taxon>Bacteria</taxon>
        <taxon>Bacillati</taxon>
        <taxon>Bacillota</taxon>
        <taxon>Clostridia</taxon>
        <taxon>Lutisporales</taxon>
        <taxon>Lutisporaceae</taxon>
        <taxon>Lutispora</taxon>
    </lineage>
</organism>
<dbReference type="Proteomes" id="UP001651880">
    <property type="component" value="Unassembled WGS sequence"/>
</dbReference>
<keyword evidence="2" id="KW-0804">Transcription</keyword>
<dbReference type="InterPro" id="IPR014036">
    <property type="entry name" value="DeoR-like_C"/>
</dbReference>
<feature type="domain" description="HTH deoR-type" evidence="3">
    <location>
        <begin position="3"/>
        <end position="58"/>
    </location>
</feature>
<dbReference type="GO" id="GO:0003677">
    <property type="term" value="F:DNA binding"/>
    <property type="evidence" value="ECO:0007669"/>
    <property type="project" value="UniProtKB-KW"/>
</dbReference>
<dbReference type="InterPro" id="IPR000485">
    <property type="entry name" value="AsnC-type_HTH_dom"/>
</dbReference>
<dbReference type="Pfam" id="PF00455">
    <property type="entry name" value="DeoRC"/>
    <property type="match status" value="1"/>
</dbReference>
<protein>
    <submittedName>
        <fullName evidence="4">DeoR/GlpR family DNA-binding transcription regulator</fullName>
    </submittedName>
</protein>
<dbReference type="InterPro" id="IPR050313">
    <property type="entry name" value="Carb_Metab_HTH_regulators"/>
</dbReference>
<dbReference type="SUPFAM" id="SSF100950">
    <property type="entry name" value="NagB/RpiA/CoA transferase-like"/>
    <property type="match status" value="1"/>
</dbReference>
<keyword evidence="1" id="KW-0805">Transcription regulation</keyword>
<dbReference type="PRINTS" id="PR00033">
    <property type="entry name" value="HTHASNC"/>
</dbReference>
<dbReference type="InterPro" id="IPR036388">
    <property type="entry name" value="WH-like_DNA-bd_sf"/>
</dbReference>
<accession>A0ABT1NLH2</accession>
<evidence type="ECO:0000256" key="1">
    <source>
        <dbReference type="ARBA" id="ARBA00023015"/>
    </source>
</evidence>
<dbReference type="SMART" id="SM01134">
    <property type="entry name" value="DeoRC"/>
    <property type="match status" value="1"/>
</dbReference>
<sequence>MFIEERHQEILKIISENGRISIGEIQEKFGVSVDSARRDLRILEEKSLLKRTHGGAIPIMQVGLHYPKTWNAAQMETIDANLDAIAKRAVEFIKPNDAVYLTSARVGYLMIKYLPTNIEYTIVTNSIDNASILRSYNNVQVYVVGGKMRSNGRIVDSFAQEFVRNMRFDISFLTGAGFSASFGVSNGTAETSAFQRTVAENSRKNIALFPNQKIGHNSFLKDADAAKFDVLITDWDAVEDELSKIEDLGVEVIIVDKR</sequence>
<dbReference type="PANTHER" id="PTHR30363">
    <property type="entry name" value="HTH-TYPE TRANSCRIPTIONAL REGULATOR SRLR-RELATED"/>
    <property type="match status" value="1"/>
</dbReference>
<dbReference type="Gene3D" id="1.10.10.10">
    <property type="entry name" value="Winged helix-like DNA-binding domain superfamily/Winged helix DNA-binding domain"/>
    <property type="match status" value="1"/>
</dbReference>